<dbReference type="InterPro" id="IPR051203">
    <property type="entry name" value="Polysaccharide_Synthase-Rel"/>
</dbReference>
<evidence type="ECO:0000256" key="1">
    <source>
        <dbReference type="ARBA" id="ARBA00007430"/>
    </source>
</evidence>
<reference evidence="3" key="1">
    <citation type="journal article" date="2020" name="mSystems">
        <title>Genome- and Community-Level Interaction Insights into Carbon Utilization and Element Cycling Functions of Hydrothermarchaeota in Hydrothermal Sediment.</title>
        <authorList>
            <person name="Zhou Z."/>
            <person name="Liu Y."/>
            <person name="Xu W."/>
            <person name="Pan J."/>
            <person name="Luo Z.H."/>
            <person name="Li M."/>
        </authorList>
    </citation>
    <scope>NUCLEOTIDE SEQUENCE [LARGE SCALE GENOMIC DNA]</scope>
    <source>
        <strain evidence="3">SpSt-757</strain>
    </source>
</reference>
<comment type="caution">
    <text evidence="3">The sequence shown here is derived from an EMBL/GenBank/DDBJ whole genome shotgun (WGS) entry which is preliminary data.</text>
</comment>
<dbReference type="Gene3D" id="3.40.50.720">
    <property type="entry name" value="NAD(P)-binding Rossmann-like Domain"/>
    <property type="match status" value="1"/>
</dbReference>
<comment type="similarity">
    <text evidence="1">Belongs to the polysaccharide synthase family.</text>
</comment>
<dbReference type="PANTHER" id="PTHR43318">
    <property type="entry name" value="UDP-N-ACETYLGLUCOSAMINE 4,6-DEHYDRATASE"/>
    <property type="match status" value="1"/>
</dbReference>
<dbReference type="InterPro" id="IPR003869">
    <property type="entry name" value="Polysac_CapD-like"/>
</dbReference>
<organism evidence="3">
    <name type="scientific">candidate division CPR3 bacterium</name>
    <dbReference type="NCBI Taxonomy" id="2268181"/>
    <lineage>
        <taxon>Bacteria</taxon>
        <taxon>Bacteria division CPR3</taxon>
    </lineage>
</organism>
<feature type="domain" description="Polysaccharide biosynthesis protein CapD-like" evidence="2">
    <location>
        <begin position="15"/>
        <end position="287"/>
    </location>
</feature>
<dbReference type="PANTHER" id="PTHR43318:SF1">
    <property type="entry name" value="POLYSACCHARIDE BIOSYNTHESIS PROTEIN EPSC-RELATED"/>
    <property type="match status" value="1"/>
</dbReference>
<protein>
    <submittedName>
        <fullName evidence="3">NAD-dependent epimerase/dehydratase family protein</fullName>
    </submittedName>
</protein>
<dbReference type="CDD" id="cd05237">
    <property type="entry name" value="UDP_invert_4-6DH_SDR_e"/>
    <property type="match status" value="1"/>
</dbReference>
<sequence>MLSKQLRNFLKNKSIFITGAAGSVGSELARQIYRIGCKKLCLLDNNETGLFDIWEELPEAEPILADIRKRERLKQVFNEKKPDIVFHTAAYKHIVMGEKFPCEIIRTNINGFLNVVACSRQFKTEKVVFISTDKAVNPQSIMGLTKALGERLCLIYNSWKPTRFIAVRFANVLGSRGSVIPIWQKQMDEGKYLTVTDKRMERYFMTMEEACQLILEAAYLGKGGETFVLDMGKSVKILDLAKEIIIKSGKKVGIKIIGAKPGEKFKEELMTEEERKRAIKRGKLWIIK</sequence>
<proteinExistence type="inferred from homology"/>
<name>A0A7V3N6C0_UNCC3</name>
<gene>
    <name evidence="3" type="ORF">ENV41_03745</name>
</gene>
<dbReference type="InterPro" id="IPR036291">
    <property type="entry name" value="NAD(P)-bd_dom_sf"/>
</dbReference>
<dbReference type="Pfam" id="PF02719">
    <property type="entry name" value="Polysacc_synt_2"/>
    <property type="match status" value="1"/>
</dbReference>
<evidence type="ECO:0000259" key="2">
    <source>
        <dbReference type="Pfam" id="PF02719"/>
    </source>
</evidence>
<dbReference type="EMBL" id="DTGG01000121">
    <property type="protein sequence ID" value="HFZ09225.1"/>
    <property type="molecule type" value="Genomic_DNA"/>
</dbReference>
<dbReference type="SUPFAM" id="SSF51735">
    <property type="entry name" value="NAD(P)-binding Rossmann-fold domains"/>
    <property type="match status" value="1"/>
</dbReference>
<accession>A0A7V3N6C0</accession>
<dbReference type="AlphaFoldDB" id="A0A7V3N6C0"/>
<evidence type="ECO:0000313" key="3">
    <source>
        <dbReference type="EMBL" id="HFZ09225.1"/>
    </source>
</evidence>